<evidence type="ECO:0000256" key="1">
    <source>
        <dbReference type="ARBA" id="ARBA00002286"/>
    </source>
</evidence>
<proteinExistence type="predicted"/>
<dbReference type="InterPro" id="IPR001584">
    <property type="entry name" value="Integrase_cat-core"/>
</dbReference>
<reference evidence="3 4" key="1">
    <citation type="journal article" date="2021" name="Int. J. Syst. Evol. Microbiol.">
        <title>Reticulibacter mediterranei gen. nov., sp. nov., within the new family Reticulibacteraceae fam. nov., and Ktedonospora formicarum gen. nov., sp. nov., Ktedonobacter robiniae sp. nov., Dictyobacter formicarum sp. nov. and Dictyobacter arantiisoli sp. nov., belonging to the class Ktedonobacteria.</title>
        <authorList>
            <person name="Yabe S."/>
            <person name="Zheng Y."/>
            <person name="Wang C.M."/>
            <person name="Sakai Y."/>
            <person name="Abe K."/>
            <person name="Yokota A."/>
            <person name="Donadio S."/>
            <person name="Cavaletti L."/>
            <person name="Monciardini P."/>
        </authorList>
    </citation>
    <scope>NUCLEOTIDE SEQUENCE [LARGE SCALE GENOMIC DNA]</scope>
    <source>
        <strain evidence="3 4">SOSP1-30</strain>
    </source>
</reference>
<dbReference type="Pfam" id="PF00665">
    <property type="entry name" value="rve"/>
    <property type="match status" value="1"/>
</dbReference>
<comment type="caution">
    <text evidence="3">The sequence shown here is derived from an EMBL/GenBank/DDBJ whole genome shotgun (WGS) entry which is preliminary data.</text>
</comment>
<comment type="function">
    <text evidence="1">Involved in the transposition of the insertion sequence.</text>
</comment>
<dbReference type="NCBIfam" id="NF033516">
    <property type="entry name" value="transpos_IS3"/>
    <property type="match status" value="1"/>
</dbReference>
<accession>A0ABQ3UYI3</accession>
<dbReference type="Proteomes" id="UP000654345">
    <property type="component" value="Unassembled WGS sequence"/>
</dbReference>
<dbReference type="EMBL" id="BNJG01000002">
    <property type="protein sequence ID" value="GHO57766.1"/>
    <property type="molecule type" value="Genomic_DNA"/>
</dbReference>
<organism evidence="3 4">
    <name type="scientific">Ktedonobacter robiniae</name>
    <dbReference type="NCBI Taxonomy" id="2778365"/>
    <lineage>
        <taxon>Bacteria</taxon>
        <taxon>Bacillati</taxon>
        <taxon>Chloroflexota</taxon>
        <taxon>Ktedonobacteria</taxon>
        <taxon>Ktedonobacterales</taxon>
        <taxon>Ktedonobacteraceae</taxon>
        <taxon>Ktedonobacter</taxon>
    </lineage>
</organism>
<dbReference type="PANTHER" id="PTHR46889">
    <property type="entry name" value="TRANSPOSASE INSF FOR INSERTION SEQUENCE IS3B-RELATED"/>
    <property type="match status" value="1"/>
</dbReference>
<gene>
    <name evidence="3" type="ORF">KSB_62410</name>
</gene>
<dbReference type="Gene3D" id="3.30.420.10">
    <property type="entry name" value="Ribonuclease H-like superfamily/Ribonuclease H"/>
    <property type="match status" value="1"/>
</dbReference>
<dbReference type="InterPro" id="IPR048020">
    <property type="entry name" value="Transpos_IS3"/>
</dbReference>
<sequence>MIQQAHQDHPELSVLRLCEWFSVSRSWYYEAKLEQGDERETELRDHIERIILEFPGYGYRRVTCALARAGWKVNHKRVLRIMREESLLCHLKKRFVVATTDSRHRFPVYPNVLADRVLTAPDQAWVADLTYIRLRGAFVYLACILDAFSRRCVGWFLSREMTTQLTLAALNQAIAERHPAPGLIHHSDRGVQYASHDYVEQLQAIGAHISMSAVGNPYDNAKAESFFKTLKMEEVYLKEYESFADAEANLQEFIEQVYNTKRLHSSLGYLPPAEFEEAYASVARS</sequence>
<name>A0ABQ3UYI3_9CHLR</name>
<feature type="domain" description="Integrase catalytic" evidence="2">
    <location>
        <begin position="117"/>
        <end position="279"/>
    </location>
</feature>
<evidence type="ECO:0000313" key="4">
    <source>
        <dbReference type="Proteomes" id="UP000654345"/>
    </source>
</evidence>
<evidence type="ECO:0000259" key="2">
    <source>
        <dbReference type="PROSITE" id="PS50994"/>
    </source>
</evidence>
<evidence type="ECO:0000313" key="3">
    <source>
        <dbReference type="EMBL" id="GHO57766.1"/>
    </source>
</evidence>
<dbReference type="PANTHER" id="PTHR46889:SF7">
    <property type="entry name" value="TRANSPOSASE FOR INSERTION SEQUENCE ELEMENT IS904"/>
    <property type="match status" value="1"/>
</dbReference>
<dbReference type="InterPro" id="IPR012337">
    <property type="entry name" value="RNaseH-like_sf"/>
</dbReference>
<dbReference type="PROSITE" id="PS50994">
    <property type="entry name" value="INTEGRASE"/>
    <property type="match status" value="1"/>
</dbReference>
<dbReference type="InterPro" id="IPR036397">
    <property type="entry name" value="RNaseH_sf"/>
</dbReference>
<keyword evidence="4" id="KW-1185">Reference proteome</keyword>
<dbReference type="Pfam" id="PF13276">
    <property type="entry name" value="HTH_21"/>
    <property type="match status" value="1"/>
</dbReference>
<dbReference type="SUPFAM" id="SSF53098">
    <property type="entry name" value="Ribonuclease H-like"/>
    <property type="match status" value="1"/>
</dbReference>
<dbReference type="InterPro" id="IPR050900">
    <property type="entry name" value="Transposase_IS3/IS150/IS904"/>
</dbReference>
<protein>
    <submittedName>
        <fullName evidence="3">Transposase</fullName>
    </submittedName>
</protein>
<dbReference type="InterPro" id="IPR025948">
    <property type="entry name" value="HTH-like_dom"/>
</dbReference>
<dbReference type="Pfam" id="PF13333">
    <property type="entry name" value="rve_2"/>
    <property type="match status" value="1"/>
</dbReference>